<reference evidence="2" key="1">
    <citation type="submission" date="2022-11" db="EMBL/GenBank/DDBJ databases">
        <title>Refractory cell wall polysaccharides provide important carbon source for microbial heterotrophs in the hadal ocean.</title>
        <authorList>
            <person name="Zhu X."/>
        </authorList>
    </citation>
    <scope>NUCLEOTIDE SEQUENCE</scope>
    <source>
        <strain evidence="2">MTRN7</strain>
    </source>
</reference>
<keyword evidence="1" id="KW-0812">Transmembrane</keyword>
<proteinExistence type="predicted"/>
<accession>A0ABT4S2B9</accession>
<gene>
    <name evidence="2" type="ORF">OOZ35_11920</name>
</gene>
<evidence type="ECO:0000256" key="1">
    <source>
        <dbReference type="SAM" id="Phobius"/>
    </source>
</evidence>
<keyword evidence="1" id="KW-1133">Transmembrane helix</keyword>
<comment type="caution">
    <text evidence="2">The sequence shown here is derived from an EMBL/GenBank/DDBJ whole genome shotgun (WGS) entry which is preliminary data.</text>
</comment>
<evidence type="ECO:0000313" key="2">
    <source>
        <dbReference type="EMBL" id="MDA0178202.1"/>
    </source>
</evidence>
<dbReference type="EMBL" id="JAPFGC010000002">
    <property type="protein sequence ID" value="MDA0178202.1"/>
    <property type="molecule type" value="Genomic_DNA"/>
</dbReference>
<protein>
    <recommendedName>
        <fullName evidence="4">CcmD family protein</fullName>
    </recommendedName>
</protein>
<feature type="transmembrane region" description="Helical" evidence="1">
    <location>
        <begin position="33"/>
        <end position="53"/>
    </location>
</feature>
<keyword evidence="3" id="KW-1185">Reference proteome</keyword>
<evidence type="ECO:0000313" key="3">
    <source>
        <dbReference type="Proteomes" id="UP001149142"/>
    </source>
</evidence>
<dbReference type="Proteomes" id="UP001149142">
    <property type="component" value="Unassembled WGS sequence"/>
</dbReference>
<sequence>MKIITYIFTLIAIALIIFNATQLDFNALMEGKSLTAIITIVASLCAIMLLQILRISKKIEAKSKGL</sequence>
<keyword evidence="1" id="KW-0472">Membrane</keyword>
<evidence type="ECO:0008006" key="4">
    <source>
        <dbReference type="Google" id="ProtNLM"/>
    </source>
</evidence>
<organism evidence="2 3">
    <name type="scientific">Mesoflavibacter profundi</name>
    <dbReference type="NCBI Taxonomy" id="2708110"/>
    <lineage>
        <taxon>Bacteria</taxon>
        <taxon>Pseudomonadati</taxon>
        <taxon>Bacteroidota</taxon>
        <taxon>Flavobacteriia</taxon>
        <taxon>Flavobacteriales</taxon>
        <taxon>Flavobacteriaceae</taxon>
        <taxon>Mesoflavibacter</taxon>
    </lineage>
</organism>
<name>A0ABT4S2B9_9FLAO</name>
<dbReference type="RefSeq" id="WP_106687443.1">
    <property type="nucleotide sequence ID" value="NZ_CAXQEU010000145.1"/>
</dbReference>